<gene>
    <name evidence="1" type="ORF">LOK49_LG10G00888</name>
</gene>
<sequence length="242" mass="26354">MGNTLGGKKTAKIMMINGDTMKFKTPVHAGDVLKDYPGLVLLESEAVKHFGIRAKPLEPWQELKPKRLYFLVELPRVPEERVPRRVRSGINMSAKDRLESLMLARRSASDLSIMKPRSIVIGEERQGSEAAQSGELRRVKMRLPKAEVARLMMESRDGADVAEKIVDLCLANKAAGGGGGDGGVGGGVPPKGSEGALVHHHHQQLHWKDGDGKVVKDGFKGREKRVGFLPISEGEIQLALAS</sequence>
<accession>A0ACC0G8M2</accession>
<comment type="caution">
    <text evidence="1">The sequence shown here is derived from an EMBL/GenBank/DDBJ whole genome shotgun (WGS) entry which is preliminary data.</text>
</comment>
<evidence type="ECO:0000313" key="1">
    <source>
        <dbReference type="EMBL" id="KAI7996919.1"/>
    </source>
</evidence>
<evidence type="ECO:0000313" key="2">
    <source>
        <dbReference type="Proteomes" id="UP001060215"/>
    </source>
</evidence>
<organism evidence="1 2">
    <name type="scientific">Camellia lanceoleosa</name>
    <dbReference type="NCBI Taxonomy" id="1840588"/>
    <lineage>
        <taxon>Eukaryota</taxon>
        <taxon>Viridiplantae</taxon>
        <taxon>Streptophyta</taxon>
        <taxon>Embryophyta</taxon>
        <taxon>Tracheophyta</taxon>
        <taxon>Spermatophyta</taxon>
        <taxon>Magnoliopsida</taxon>
        <taxon>eudicotyledons</taxon>
        <taxon>Gunneridae</taxon>
        <taxon>Pentapetalae</taxon>
        <taxon>asterids</taxon>
        <taxon>Ericales</taxon>
        <taxon>Theaceae</taxon>
        <taxon>Camellia</taxon>
    </lineage>
</organism>
<dbReference type="Proteomes" id="UP001060215">
    <property type="component" value="Chromosome 10"/>
</dbReference>
<protein>
    <submittedName>
        <fullName evidence="1">Uncharacterized protein</fullName>
    </submittedName>
</protein>
<reference evidence="1 2" key="1">
    <citation type="journal article" date="2022" name="Plant J.">
        <title>Chromosome-level genome of Camellia lanceoleosa provides a valuable resource for understanding genome evolution and self-incompatibility.</title>
        <authorList>
            <person name="Gong W."/>
            <person name="Xiao S."/>
            <person name="Wang L."/>
            <person name="Liao Z."/>
            <person name="Chang Y."/>
            <person name="Mo W."/>
            <person name="Hu G."/>
            <person name="Li W."/>
            <person name="Zhao G."/>
            <person name="Zhu H."/>
            <person name="Hu X."/>
            <person name="Ji K."/>
            <person name="Xiang X."/>
            <person name="Song Q."/>
            <person name="Yuan D."/>
            <person name="Jin S."/>
            <person name="Zhang L."/>
        </authorList>
    </citation>
    <scope>NUCLEOTIDE SEQUENCE [LARGE SCALE GENOMIC DNA]</scope>
    <source>
        <strain evidence="1">SQ_2022a</strain>
    </source>
</reference>
<dbReference type="EMBL" id="CM045767">
    <property type="protein sequence ID" value="KAI7996919.1"/>
    <property type="molecule type" value="Genomic_DNA"/>
</dbReference>
<proteinExistence type="predicted"/>
<name>A0ACC0G8M2_9ERIC</name>
<keyword evidence="2" id="KW-1185">Reference proteome</keyword>